<evidence type="ECO:0000313" key="2">
    <source>
        <dbReference type="EMBL" id="CAP96772.1"/>
    </source>
</evidence>
<dbReference type="OMA" id="EPYRTLE"/>
<dbReference type="OrthoDB" id="5424209at2759"/>
<dbReference type="EMBL" id="AM920436">
    <property type="protein sequence ID" value="CAP96772.1"/>
    <property type="molecule type" value="Genomic_DNA"/>
</dbReference>
<organism evidence="2 3">
    <name type="scientific">Penicillium rubens (strain ATCC 28089 / DSM 1075 / NRRL 1951 / Wisconsin 54-1255)</name>
    <name type="common">Penicillium chrysogenum</name>
    <dbReference type="NCBI Taxonomy" id="500485"/>
    <lineage>
        <taxon>Eukaryota</taxon>
        <taxon>Fungi</taxon>
        <taxon>Dikarya</taxon>
        <taxon>Ascomycota</taxon>
        <taxon>Pezizomycotina</taxon>
        <taxon>Eurotiomycetes</taxon>
        <taxon>Eurotiomycetidae</taxon>
        <taxon>Eurotiales</taxon>
        <taxon>Aspergillaceae</taxon>
        <taxon>Penicillium</taxon>
        <taxon>Penicillium chrysogenum species complex</taxon>
    </lineage>
</organism>
<dbReference type="VEuPathDB" id="FungiDB:PCH_Pc21g18750"/>
<reference evidence="2 3" key="1">
    <citation type="journal article" date="2008" name="Nat. Biotechnol.">
        <title>Genome sequencing and analysis of the filamentous fungus Penicillium chrysogenum.</title>
        <authorList>
            <person name="van den Berg M.A."/>
            <person name="Albang R."/>
            <person name="Albermann K."/>
            <person name="Badger J.H."/>
            <person name="Daran J.-M."/>
            <person name="Driessen A.J.M."/>
            <person name="Garcia-Estrada C."/>
            <person name="Fedorova N.D."/>
            <person name="Harris D.M."/>
            <person name="Heijne W.H.M."/>
            <person name="Joardar V.S."/>
            <person name="Kiel J.A.K.W."/>
            <person name="Kovalchuk A."/>
            <person name="Martin J.F."/>
            <person name="Nierman W.C."/>
            <person name="Nijland J.G."/>
            <person name="Pronk J.T."/>
            <person name="Roubos J.A."/>
            <person name="van der Klei I.J."/>
            <person name="van Peij N.N.M.E."/>
            <person name="Veenhuis M."/>
            <person name="von Doehren H."/>
            <person name="Wagner C."/>
            <person name="Wortman J.R."/>
            <person name="Bovenberg R.A.L."/>
        </authorList>
    </citation>
    <scope>NUCLEOTIDE SEQUENCE [LARGE SCALE GENOMIC DNA]</scope>
    <source>
        <strain evidence="3">ATCC 28089 / DSM 1075 / NRRL 1951 / Wisconsin 54-1255</strain>
    </source>
</reference>
<dbReference type="STRING" id="500485.B6HI75"/>
<name>B6HI75_PENRW</name>
<evidence type="ECO:0000256" key="1">
    <source>
        <dbReference type="SAM" id="MobiDB-lite"/>
    </source>
</evidence>
<dbReference type="HOGENOM" id="CLU_028989_0_0_1"/>
<proteinExistence type="predicted"/>
<feature type="compositionally biased region" description="Basic and acidic residues" evidence="1">
    <location>
        <begin position="29"/>
        <end position="63"/>
    </location>
</feature>
<feature type="region of interest" description="Disordered" evidence="1">
    <location>
        <begin position="1"/>
        <end position="83"/>
    </location>
</feature>
<dbReference type="eggNOG" id="ENOG502QR0D">
    <property type="taxonomic scope" value="Eukaryota"/>
</dbReference>
<sequence length="686" mass="76990">MATVPALAQSASRGSKHELSYASPLVIRMRGDLPDTESLERHNSKRQSEGFNDEDGKLGDDGRKRRSWGSSDDEGPLTHDNLHNEDLRVGGPYLCSIPTANVVVPKNHVKFRLTCLETDEGWELGQKILNIIDKYHLNQHGVGVRFSFFGRQSIIDPEPHPCLTLYVPAKRGTVDDTWLQCARELRGLLISNDLASCSVEIVDPMVFTPVNTYPVLQKDKVFWEWEPLLKELLVRLDLTSIRFIGCFRRGRAPTVLDCSPTLLILVDRNQDWTETREKVVSILKKWRLQMLAVEIVMDRLVYQAGRKGISTGLVEGLLTNDSRTMETESIASSRNHDSSGTLGCFLGLKHPSSDEWRTFALTCWHVVVPPFAGLSDGDKKLIENWNKNGILPTSTTANADIYRLLGVDHPTRLAYGEQVSMMEEVIEEIEGQKKYQMCQQLERDDALEMLSGDARRGYENLKSDINKQKADLQTLHDRFENGHRLLGHVFSASGFKQKDLGLRKDGKNHPTNLDWALIILTLSSTLSPSSFDFYPLTIVLSFQLFDQSPRVIPQSFAPRSILQSLEMHGDKVFMHGYRSGNSIGVYNGLPVANIEAKMKEGVDTTAITLDYSIIGLKGEHFSARGDSGAMVSHKRRTSTGTESVIIGMVFAGFEKEGITSFTRADFLLDDIKEMTKARDIELSWST</sequence>
<accession>B6HI75</accession>
<evidence type="ECO:0000313" key="3">
    <source>
        <dbReference type="Proteomes" id="UP000000724"/>
    </source>
</evidence>
<dbReference type="AlphaFoldDB" id="B6HI75"/>
<gene>
    <name evidence="2" type="ORF">Pc21g18750</name>
    <name evidence="2" type="ORF">PCH_Pc21g18750</name>
</gene>
<dbReference type="Proteomes" id="UP000000724">
    <property type="component" value="Contig Pc00c21"/>
</dbReference>
<protein>
    <submittedName>
        <fullName evidence="2">Uncharacterized protein</fullName>
    </submittedName>
</protein>
<keyword evidence="3" id="KW-1185">Reference proteome</keyword>